<gene>
    <name evidence="2" type="ORF">PCOL08062_LOCUS6861</name>
</gene>
<accession>A0A7R9Y320</accession>
<proteinExistence type="predicted"/>
<keyword evidence="1" id="KW-0472">Membrane</keyword>
<evidence type="ECO:0008006" key="3">
    <source>
        <dbReference type="Google" id="ProtNLM"/>
    </source>
</evidence>
<keyword evidence="1" id="KW-1133">Transmembrane helix</keyword>
<name>A0A7R9Y320_9VIRI</name>
<feature type="transmembrane region" description="Helical" evidence="1">
    <location>
        <begin position="250"/>
        <end position="272"/>
    </location>
</feature>
<dbReference type="EMBL" id="HBDZ01008986">
    <property type="protein sequence ID" value="CAD8240942.1"/>
    <property type="molecule type" value="Transcribed_RNA"/>
</dbReference>
<evidence type="ECO:0000256" key="1">
    <source>
        <dbReference type="SAM" id="Phobius"/>
    </source>
</evidence>
<sequence>MPPMPQRFQDIHTYILNLPDRADRREHMLALMESLGVPQDKYEFVTPPDPSIACTAEAWLDGATSALTKGKCSRALVVKQVFDIARARGQDYFFVLEDDIVAASPRVKFNEMLAAFAAAGSDGKRPPVFHALFLQPCSDWCTSLPWGSGRTSRHTHRESHSHCLGGVLHSSTTSADVIKRITDTWHPGGPQAKSSAAAGLFAEADGIITYALPEPVYAQDSSYGTNLPHASRVARIVNQNMIPQHECEEAVVATGIFVASSLVAVALCISAWRACIDTRVAIAGYGIRGDVESGSTNFGSGKQAPAECVPGRRRHGTVV</sequence>
<evidence type="ECO:0000313" key="2">
    <source>
        <dbReference type="EMBL" id="CAD8240942.1"/>
    </source>
</evidence>
<organism evidence="2">
    <name type="scientific">Prasinoderma coloniale</name>
    <dbReference type="NCBI Taxonomy" id="156133"/>
    <lineage>
        <taxon>Eukaryota</taxon>
        <taxon>Viridiplantae</taxon>
        <taxon>Prasinodermophyta</taxon>
        <taxon>Prasinodermophyceae</taxon>
        <taxon>Prasinodermales</taxon>
        <taxon>Prasinodermaceae</taxon>
        <taxon>Prasinoderma</taxon>
    </lineage>
</organism>
<reference evidence="2" key="1">
    <citation type="submission" date="2021-01" db="EMBL/GenBank/DDBJ databases">
        <authorList>
            <person name="Corre E."/>
            <person name="Pelletier E."/>
            <person name="Niang G."/>
            <person name="Scheremetjew M."/>
            <person name="Finn R."/>
            <person name="Kale V."/>
            <person name="Holt S."/>
            <person name="Cochrane G."/>
            <person name="Meng A."/>
            <person name="Brown T."/>
            <person name="Cohen L."/>
        </authorList>
    </citation>
    <scope>NUCLEOTIDE SEQUENCE</scope>
    <source>
        <strain evidence="2">CCMP1413</strain>
    </source>
</reference>
<keyword evidence="1" id="KW-0812">Transmembrane</keyword>
<protein>
    <recommendedName>
        <fullName evidence="3">Glycosyltransferase family 25 protein</fullName>
    </recommendedName>
</protein>
<dbReference type="AlphaFoldDB" id="A0A7R9Y320"/>